<organism evidence="1 2">
    <name type="scientific">Puccinia graminis f. sp. tritici</name>
    <dbReference type="NCBI Taxonomy" id="56615"/>
    <lineage>
        <taxon>Eukaryota</taxon>
        <taxon>Fungi</taxon>
        <taxon>Dikarya</taxon>
        <taxon>Basidiomycota</taxon>
        <taxon>Pucciniomycotina</taxon>
        <taxon>Pucciniomycetes</taxon>
        <taxon>Pucciniales</taxon>
        <taxon>Pucciniaceae</taxon>
        <taxon>Puccinia</taxon>
    </lineage>
</organism>
<sequence length="384" mass="43179">MSSGDTQGAVIDALRMLIATTYIARSEYDAGMDPLLTDGIESKDDLLEQFHSRLLPLLAHQITDLVRSLNLSDSTQLTSNPDFELMLKITSELKPTLGQMTAYTNSLAIGPDQPDPRIEYPCHHLETARSFRLLEDVEQLRRHLSVKFLLACLKLIDPAVSKDDDQQEEDLYERRKHILDTAASTAALIVGLIERCKRSDLGILQEEWQEIAESLDISLIITTKINRPSTIDATRAILITQITESSRTLIKLSRLFYNKLSNSSIHKLTFKLAADLDSCQLDYLLESTKTFSHTLQAQLLVSLHGISTRELEDLEEDRIEAVARSVCGDFIRALDSLEDFLVPLAPQVDHHAAPLYSFDTHFAPLKDSFLRATTNLINLHSLLE</sequence>
<dbReference type="Proteomes" id="UP000325313">
    <property type="component" value="Unassembled WGS sequence"/>
</dbReference>
<evidence type="ECO:0000313" key="2">
    <source>
        <dbReference type="Proteomes" id="UP000325313"/>
    </source>
</evidence>
<dbReference type="PANTHER" id="PTHR33069:SF3">
    <property type="entry name" value="DYNEIN HEAVY CHAIN TAIL DOMAIN-CONTAINING PROTEIN"/>
    <property type="match status" value="1"/>
</dbReference>
<dbReference type="EMBL" id="VDEP01000409">
    <property type="protein sequence ID" value="KAA1087844.1"/>
    <property type="molecule type" value="Genomic_DNA"/>
</dbReference>
<comment type="caution">
    <text evidence="1">The sequence shown here is derived from an EMBL/GenBank/DDBJ whole genome shotgun (WGS) entry which is preliminary data.</text>
</comment>
<accession>A0A5B0NGV3</accession>
<name>A0A5B0NGV3_PUCGR</name>
<proteinExistence type="predicted"/>
<dbReference type="PANTHER" id="PTHR33069">
    <property type="entry name" value="CHROMOSOME 7, WHOLE GENOME SHOTGUN SEQUENCE-RELATED"/>
    <property type="match status" value="1"/>
</dbReference>
<evidence type="ECO:0000313" key="1">
    <source>
        <dbReference type="EMBL" id="KAA1087844.1"/>
    </source>
</evidence>
<reference evidence="1 2" key="1">
    <citation type="submission" date="2019-05" db="EMBL/GenBank/DDBJ databases">
        <title>Emergence of the Ug99 lineage of the wheat stem rust pathogen through somatic hybridization.</title>
        <authorList>
            <person name="Li F."/>
            <person name="Upadhyaya N.M."/>
            <person name="Sperschneider J."/>
            <person name="Matny O."/>
            <person name="Nguyen-Phuc H."/>
            <person name="Mago R."/>
            <person name="Raley C."/>
            <person name="Miller M.E."/>
            <person name="Silverstein K.A.T."/>
            <person name="Henningsen E."/>
            <person name="Hirsch C.D."/>
            <person name="Visser B."/>
            <person name="Pretorius Z.A."/>
            <person name="Steffenson B.J."/>
            <person name="Schwessinger B."/>
            <person name="Dodds P.N."/>
            <person name="Figueroa M."/>
        </authorList>
    </citation>
    <scope>NUCLEOTIDE SEQUENCE [LARGE SCALE GENOMIC DNA]</scope>
    <source>
        <strain evidence="1 2">Ug99</strain>
    </source>
</reference>
<protein>
    <submittedName>
        <fullName evidence="1">Uncharacterized protein</fullName>
    </submittedName>
</protein>
<gene>
    <name evidence="1" type="ORF">PGTUg99_016131</name>
</gene>
<dbReference type="AlphaFoldDB" id="A0A5B0NGV3"/>